<reference evidence="1" key="1">
    <citation type="submission" date="2024-09" db="EMBL/GenBank/DDBJ databases">
        <title>Draft Genome Sequences of Neofusicoccum parvum.</title>
        <authorList>
            <person name="Ashida A."/>
            <person name="Camagna M."/>
            <person name="Tanaka A."/>
            <person name="Takemoto D."/>
        </authorList>
    </citation>
    <scope>NUCLEOTIDE SEQUENCE</scope>
    <source>
        <strain evidence="1">PPO83</strain>
    </source>
</reference>
<proteinExistence type="predicted"/>
<comment type="caution">
    <text evidence="1">The sequence shown here is derived from an EMBL/GenBank/DDBJ whole genome shotgun (WGS) entry which is preliminary data.</text>
</comment>
<keyword evidence="2" id="KW-1185">Reference proteome</keyword>
<dbReference type="Proteomes" id="UP001165186">
    <property type="component" value="Unassembled WGS sequence"/>
</dbReference>
<evidence type="ECO:0000313" key="2">
    <source>
        <dbReference type="Proteomes" id="UP001165186"/>
    </source>
</evidence>
<gene>
    <name evidence="1" type="primary">g4170</name>
    <name evidence="1" type="ORF">NpPPO83_00004170</name>
</gene>
<organism evidence="1 2">
    <name type="scientific">Neofusicoccum parvum</name>
    <dbReference type="NCBI Taxonomy" id="310453"/>
    <lineage>
        <taxon>Eukaryota</taxon>
        <taxon>Fungi</taxon>
        <taxon>Dikarya</taxon>
        <taxon>Ascomycota</taxon>
        <taxon>Pezizomycotina</taxon>
        <taxon>Dothideomycetes</taxon>
        <taxon>Dothideomycetes incertae sedis</taxon>
        <taxon>Botryosphaeriales</taxon>
        <taxon>Botryosphaeriaceae</taxon>
        <taxon>Neofusicoccum</taxon>
    </lineage>
</organism>
<dbReference type="EMBL" id="BSXG01000046">
    <property type="protein sequence ID" value="GME28287.1"/>
    <property type="molecule type" value="Genomic_DNA"/>
</dbReference>
<protein>
    <submittedName>
        <fullName evidence="1">Uncharacterized protein</fullName>
    </submittedName>
</protein>
<sequence>MRPSSNASTLLSLSLFGLPTTACTTDENCSLNGVCSDGSCICDPGWRSADCGELDLYPATKFSGYNHTNATASDPYSGGTAGNASWGGQILQDRDDERKFHLITSQFAHGCGLNGWKPFSTIIRAESTTGPRGPYTWAQELFGPFAHNPTTVWSPADELYLLYYIGRDYPIPDTCGSQKIAPNNISYSTSPDLKTWSPRKQILTNATNPAPWPLYARGNATSRIAFAVEDNLIYVAQNYSASYERVFSPSGQPWTEDPFLWRDKRGHWHILVHYMIDIEERDEKGPNVGAHLYSRNLEGPWTFNTETLAYNTTVHFDDGTTTELYRRERPKLYFDMKDPDLTPLYLVNGVQETKSGGRSYTLIQPIGSGAEAYAKHLGF</sequence>
<evidence type="ECO:0000313" key="1">
    <source>
        <dbReference type="EMBL" id="GME28287.1"/>
    </source>
</evidence>
<name>A0ACB5S6C3_9PEZI</name>
<accession>A0ACB5S6C3</accession>